<reference evidence="2 3" key="1">
    <citation type="submission" date="2023-03" db="EMBL/GenBank/DDBJ databases">
        <title>Genome insight into feeding habits of ladybird beetles.</title>
        <authorList>
            <person name="Li H.-S."/>
            <person name="Huang Y.-H."/>
            <person name="Pang H."/>
        </authorList>
    </citation>
    <scope>NUCLEOTIDE SEQUENCE [LARGE SCALE GENOMIC DNA]</scope>
    <source>
        <strain evidence="2">SYSU_2023b</strain>
        <tissue evidence="2">Whole body</tissue>
    </source>
</reference>
<dbReference type="Pfam" id="PF01395">
    <property type="entry name" value="PBP_GOBP"/>
    <property type="match status" value="1"/>
</dbReference>
<gene>
    <name evidence="2" type="ORF">WA026_016147</name>
</gene>
<dbReference type="AlphaFoldDB" id="A0AAW1TVI3"/>
<name>A0AAW1TVI3_9CUCU</name>
<dbReference type="GO" id="GO:0005549">
    <property type="term" value="F:odorant binding"/>
    <property type="evidence" value="ECO:0007669"/>
    <property type="project" value="InterPro"/>
</dbReference>
<comment type="caution">
    <text evidence="2">The sequence shown here is derived from an EMBL/GenBank/DDBJ whole genome shotgun (WGS) entry which is preliminary data.</text>
</comment>
<proteinExistence type="predicted"/>
<accession>A0AAW1TVI3</accession>
<organism evidence="2 3">
    <name type="scientific">Henosepilachna vigintioctopunctata</name>
    <dbReference type="NCBI Taxonomy" id="420089"/>
    <lineage>
        <taxon>Eukaryota</taxon>
        <taxon>Metazoa</taxon>
        <taxon>Ecdysozoa</taxon>
        <taxon>Arthropoda</taxon>
        <taxon>Hexapoda</taxon>
        <taxon>Insecta</taxon>
        <taxon>Pterygota</taxon>
        <taxon>Neoptera</taxon>
        <taxon>Endopterygota</taxon>
        <taxon>Coleoptera</taxon>
        <taxon>Polyphaga</taxon>
        <taxon>Cucujiformia</taxon>
        <taxon>Coccinelloidea</taxon>
        <taxon>Coccinellidae</taxon>
        <taxon>Epilachninae</taxon>
        <taxon>Epilachnini</taxon>
        <taxon>Henosepilachna</taxon>
    </lineage>
</organism>
<feature type="chain" id="PRO_5043486446" evidence="1">
    <location>
        <begin position="22"/>
        <end position="125"/>
    </location>
</feature>
<evidence type="ECO:0000256" key="1">
    <source>
        <dbReference type="SAM" id="SignalP"/>
    </source>
</evidence>
<dbReference type="EMBL" id="JARQZJ010000009">
    <property type="protein sequence ID" value="KAK9872102.1"/>
    <property type="molecule type" value="Genomic_DNA"/>
</dbReference>
<keyword evidence="1" id="KW-0732">Signal</keyword>
<protein>
    <submittedName>
        <fullName evidence="2">Uncharacterized protein</fullName>
    </submittedName>
</protein>
<dbReference type="Proteomes" id="UP001431783">
    <property type="component" value="Unassembled WGS sequence"/>
</dbReference>
<evidence type="ECO:0000313" key="2">
    <source>
        <dbReference type="EMBL" id="KAK9872102.1"/>
    </source>
</evidence>
<dbReference type="InterPro" id="IPR036728">
    <property type="entry name" value="PBP_GOBP_sf"/>
</dbReference>
<dbReference type="SUPFAM" id="SSF47565">
    <property type="entry name" value="Insect pheromone/odorant-binding proteins"/>
    <property type="match status" value="1"/>
</dbReference>
<dbReference type="Gene3D" id="1.10.238.20">
    <property type="entry name" value="Pheromone/general odorant binding protein domain"/>
    <property type="match status" value="1"/>
</dbReference>
<dbReference type="InterPro" id="IPR006170">
    <property type="entry name" value="PBP/GOBP"/>
</dbReference>
<evidence type="ECO:0000313" key="3">
    <source>
        <dbReference type="Proteomes" id="UP001431783"/>
    </source>
</evidence>
<dbReference type="CDD" id="cd23992">
    <property type="entry name" value="PBP_GOBP"/>
    <property type="match status" value="1"/>
</dbReference>
<keyword evidence="3" id="KW-1185">Reference proteome</keyword>
<sequence>MTFIVFALLFSCVLLSHSTIAKKGHLEECLKNAGIPNSAEQIKNLLKSHDQGHFTKETIPDEMLCLPKCVLEERKIIDESGKISIERLKEDSMMKHVPNKEAFLKCAQNIDKIVKCEDVKKLLNC</sequence>
<feature type="signal peptide" evidence="1">
    <location>
        <begin position="1"/>
        <end position="21"/>
    </location>
</feature>